<organism evidence="1 2">
    <name type="scientific">Panagrolaimus sp. PS1159</name>
    <dbReference type="NCBI Taxonomy" id="55785"/>
    <lineage>
        <taxon>Eukaryota</taxon>
        <taxon>Metazoa</taxon>
        <taxon>Ecdysozoa</taxon>
        <taxon>Nematoda</taxon>
        <taxon>Chromadorea</taxon>
        <taxon>Rhabditida</taxon>
        <taxon>Tylenchina</taxon>
        <taxon>Panagrolaimomorpha</taxon>
        <taxon>Panagrolaimoidea</taxon>
        <taxon>Panagrolaimidae</taxon>
        <taxon>Panagrolaimus</taxon>
    </lineage>
</organism>
<dbReference type="Proteomes" id="UP000887580">
    <property type="component" value="Unplaced"/>
</dbReference>
<reference evidence="2" key="1">
    <citation type="submission" date="2022-11" db="UniProtKB">
        <authorList>
            <consortium name="WormBaseParasite"/>
        </authorList>
    </citation>
    <scope>IDENTIFICATION</scope>
</reference>
<name>A0AC35GZB4_9BILA</name>
<sequence length="173" mass="20417">MSLYFEKRMNEQKEDDPENDKIVFTFPWILRRADLGEPCCLTTSYKFAVTKWWLVLRSNDISVSSNHLPDSNTICNVSYTLFYDDAMRFELYSSPKVSTIPNPDVNKMLITPNGFMTKFDDEFQNDKAAKFVIFVELIIPLKYFVPPFGRRKCCIEYPANFENNFKFAFLKYK</sequence>
<proteinExistence type="predicted"/>
<evidence type="ECO:0000313" key="2">
    <source>
        <dbReference type="WBParaSite" id="PS1159_v2.g9967.t1"/>
    </source>
</evidence>
<evidence type="ECO:0000313" key="1">
    <source>
        <dbReference type="Proteomes" id="UP000887580"/>
    </source>
</evidence>
<accession>A0AC35GZB4</accession>
<dbReference type="WBParaSite" id="PS1159_v2.g9967.t1">
    <property type="protein sequence ID" value="PS1159_v2.g9967.t1"/>
    <property type="gene ID" value="PS1159_v2.g9967"/>
</dbReference>
<protein>
    <submittedName>
        <fullName evidence="2">Uncharacterized protein</fullName>
    </submittedName>
</protein>